<protein>
    <submittedName>
        <fullName evidence="5">Beta-ACP synthase</fullName>
    </submittedName>
</protein>
<dbReference type="Pfam" id="PF00109">
    <property type="entry name" value="ketoacyl-synt"/>
    <property type="match status" value="1"/>
</dbReference>
<dbReference type="InterPro" id="IPR020841">
    <property type="entry name" value="PKS_Beta-ketoAc_synthase_dom"/>
</dbReference>
<reference evidence="5" key="1">
    <citation type="submission" date="2020-10" db="EMBL/GenBank/DDBJ databases">
        <authorList>
            <person name="Gilroy R."/>
        </authorList>
    </citation>
    <scope>NUCLEOTIDE SEQUENCE</scope>
    <source>
        <strain evidence="5">D3-1215</strain>
    </source>
</reference>
<dbReference type="Gene3D" id="3.40.47.10">
    <property type="match status" value="1"/>
</dbReference>
<feature type="domain" description="Ketosynthase family 3 (KS3)" evidence="4">
    <location>
        <begin position="1"/>
        <end position="373"/>
    </location>
</feature>
<reference evidence="5" key="2">
    <citation type="journal article" date="2021" name="PeerJ">
        <title>Extensive microbial diversity within the chicken gut microbiome revealed by metagenomics and culture.</title>
        <authorList>
            <person name="Gilroy R."/>
            <person name="Ravi A."/>
            <person name="Getino M."/>
            <person name="Pursley I."/>
            <person name="Horton D.L."/>
            <person name="Alikhan N.F."/>
            <person name="Baker D."/>
            <person name="Gharbi K."/>
            <person name="Hall N."/>
            <person name="Watson M."/>
            <person name="Adriaenssens E.M."/>
            <person name="Foster-Nyarko E."/>
            <person name="Jarju S."/>
            <person name="Secka A."/>
            <person name="Antonio M."/>
            <person name="Oren A."/>
            <person name="Chaudhuri R.R."/>
            <person name="La Ragione R."/>
            <person name="Hildebrand F."/>
            <person name="Pallen M.J."/>
        </authorList>
    </citation>
    <scope>NUCLEOTIDE SEQUENCE</scope>
    <source>
        <strain evidence="5">D3-1215</strain>
    </source>
</reference>
<evidence type="ECO:0000313" key="6">
    <source>
        <dbReference type="Proteomes" id="UP000823637"/>
    </source>
</evidence>
<name>A0A9D9EIC7_9BACT</name>
<keyword evidence="2 3" id="KW-0808">Transferase</keyword>
<dbReference type="PROSITE" id="PS00098">
    <property type="entry name" value="THIOLASE_1"/>
    <property type="match status" value="1"/>
</dbReference>
<evidence type="ECO:0000259" key="4">
    <source>
        <dbReference type="PROSITE" id="PS52004"/>
    </source>
</evidence>
<evidence type="ECO:0000256" key="3">
    <source>
        <dbReference type="RuleBase" id="RU003694"/>
    </source>
</evidence>
<organism evidence="5 6">
    <name type="scientific">Candidatus Enterocola intestinipullorum</name>
    <dbReference type="NCBI Taxonomy" id="2840783"/>
    <lineage>
        <taxon>Bacteria</taxon>
        <taxon>Pseudomonadati</taxon>
        <taxon>Bacteroidota</taxon>
        <taxon>Bacteroidia</taxon>
        <taxon>Bacteroidales</taxon>
        <taxon>Candidatus Enterocola</taxon>
    </lineage>
</organism>
<dbReference type="PANTHER" id="PTHR11712:SF320">
    <property type="entry name" value="BETA-KETOACYL SYNTHASE"/>
    <property type="match status" value="1"/>
</dbReference>
<dbReference type="GO" id="GO:0005829">
    <property type="term" value="C:cytosol"/>
    <property type="evidence" value="ECO:0007669"/>
    <property type="project" value="TreeGrafter"/>
</dbReference>
<comment type="similarity">
    <text evidence="1 3">Belongs to the thiolase-like superfamily. Beta-ketoacyl-ACP synthases family.</text>
</comment>
<dbReference type="InterPro" id="IPR000794">
    <property type="entry name" value="Beta-ketoacyl_synthase"/>
</dbReference>
<dbReference type="Proteomes" id="UP000823637">
    <property type="component" value="Unassembled WGS sequence"/>
</dbReference>
<dbReference type="EMBL" id="JADIMR010000065">
    <property type="protein sequence ID" value="MBO8446960.1"/>
    <property type="molecule type" value="Genomic_DNA"/>
</dbReference>
<dbReference type="InterPro" id="IPR014031">
    <property type="entry name" value="Ketoacyl_synth_C"/>
</dbReference>
<dbReference type="InterPro" id="IPR014030">
    <property type="entry name" value="Ketoacyl_synth_N"/>
</dbReference>
<dbReference type="SUPFAM" id="SSF53901">
    <property type="entry name" value="Thiolase-like"/>
    <property type="match status" value="1"/>
</dbReference>
<dbReference type="Pfam" id="PF02801">
    <property type="entry name" value="Ketoacyl-synt_C"/>
    <property type="match status" value="1"/>
</dbReference>
<proteinExistence type="inferred from homology"/>
<dbReference type="GO" id="GO:0006633">
    <property type="term" value="P:fatty acid biosynthetic process"/>
    <property type="evidence" value="ECO:0007669"/>
    <property type="project" value="TreeGrafter"/>
</dbReference>
<dbReference type="PANTHER" id="PTHR11712">
    <property type="entry name" value="POLYKETIDE SYNTHASE-RELATED"/>
    <property type="match status" value="1"/>
</dbReference>
<dbReference type="PROSITE" id="PS52004">
    <property type="entry name" value="KS3_2"/>
    <property type="match status" value="1"/>
</dbReference>
<evidence type="ECO:0000256" key="1">
    <source>
        <dbReference type="ARBA" id="ARBA00008467"/>
    </source>
</evidence>
<dbReference type="SMART" id="SM00825">
    <property type="entry name" value="PKS_KS"/>
    <property type="match status" value="1"/>
</dbReference>
<evidence type="ECO:0000313" key="5">
    <source>
        <dbReference type="EMBL" id="MBO8446960.1"/>
    </source>
</evidence>
<dbReference type="InterPro" id="IPR016039">
    <property type="entry name" value="Thiolase-like"/>
</dbReference>
<accession>A0A9D9EIC7</accession>
<dbReference type="AlphaFoldDB" id="A0A9D9EIC7"/>
<gene>
    <name evidence="5" type="ORF">IAC32_04350</name>
</gene>
<evidence type="ECO:0000256" key="2">
    <source>
        <dbReference type="ARBA" id="ARBA00022679"/>
    </source>
</evidence>
<comment type="caution">
    <text evidence="5">The sequence shown here is derived from an EMBL/GenBank/DDBJ whole genome shotgun (WGS) entry which is preliminary data.</text>
</comment>
<sequence length="562" mass="60796">MTYWIDDYMVTALGCGTETNVKAISDGQSGIRMICDDALCEEPVLAGRIDWDSIEKRPEMCKLENLMLHCIEHVKTANPEAEFSSDRFGLVISSTKGNIDLLAGNALEDEAVFLPVMAKRVATQAGIASSPIVISNACISGLSAIMVAQRLINAGKYDYMLVVGADILTKFVISGFKAFKSVSGKICRPYDKARDGLSIGEACGAVLLGNRHPDRQPAAALCVKGAAVSNDANHISGPSRTGDGLYYAIRAALGEAGLQARDVDFVSAHGTATVYNDEMESKAFNLAGLAGCPLNSLKPYFGHTLGACGVIESILAAWQLRHSTVFATPGYEECGVPYPLSVSSSPRRLDRSINCLKTASGFAGCNAAIVFSICGKENSNCSGIDPDNARTEITCIAESELAIPENKNYDEYILEQFRALDRPDIKFYKMDKLSKAAYIAAEKLLKGIKLPDDRTKVAVVLYNRSASLDTDLKHQATLDNNEAASPAVFVYTLPNIMCGEICIRHKINGENTFFVQDGKDGFPLEYARLLLERNIAEYVIYGENDVLGNVVSTSLQLLVKKQ</sequence>
<dbReference type="GO" id="GO:0004315">
    <property type="term" value="F:3-oxoacyl-[acyl-carrier-protein] synthase activity"/>
    <property type="evidence" value="ECO:0007669"/>
    <property type="project" value="TreeGrafter"/>
</dbReference>
<dbReference type="InterPro" id="IPR020615">
    <property type="entry name" value="Thiolase_acyl_enz_int_AS"/>
</dbReference>